<dbReference type="Gene3D" id="3.40.50.2300">
    <property type="match status" value="2"/>
</dbReference>
<accession>A0A414S1I7</accession>
<dbReference type="PANTHER" id="PTHR46847:SF1">
    <property type="entry name" value="D-ALLOSE-BINDING PERIPLASMIC PROTEIN-RELATED"/>
    <property type="match status" value="1"/>
</dbReference>
<dbReference type="InterPro" id="IPR025997">
    <property type="entry name" value="SBP_2_dom"/>
</dbReference>
<comment type="subcellular location">
    <subcellularLocation>
        <location evidence="1">Cell envelope</location>
    </subcellularLocation>
</comment>
<evidence type="ECO:0000313" key="7">
    <source>
        <dbReference type="EMBL" id="RHG07898.1"/>
    </source>
</evidence>
<feature type="domain" description="Periplasmic binding protein" evidence="6">
    <location>
        <begin position="49"/>
        <end position="302"/>
    </location>
</feature>
<evidence type="ECO:0000256" key="4">
    <source>
        <dbReference type="SAM" id="MobiDB-lite"/>
    </source>
</evidence>
<keyword evidence="3 5" id="KW-0732">Signal</keyword>
<name>A0A414S1I7_9FIRM</name>
<proteinExistence type="inferred from homology"/>
<comment type="caution">
    <text evidence="7">The sequence shown here is derived from an EMBL/GenBank/DDBJ whole genome shotgun (WGS) entry which is preliminary data.</text>
</comment>
<dbReference type="GO" id="GO:0030313">
    <property type="term" value="C:cell envelope"/>
    <property type="evidence" value="ECO:0007669"/>
    <property type="project" value="UniProtKB-SubCell"/>
</dbReference>
<comment type="similarity">
    <text evidence="2">Belongs to the bacterial solute-binding protein 2 family.</text>
</comment>
<dbReference type="RefSeq" id="WP_118309709.1">
    <property type="nucleotide sequence ID" value="NZ_QRHW01000014.1"/>
</dbReference>
<sequence>MKRKLVSVLLSVSLVAAMAMGCSNGDGDKKSSSTKTESTSNKKGGHKFGYTCMDGTNPFFVTLEDEIRKKVEANGDELVSVDPANDVSLQVQQVEDLISQGIDAMFLNPAEAEGILPALDALKEANIPIVNFDTEVADMSYVTSYVGSDNYNAGKVCGEDLVKKCPKGGDIIVLDSPTMNSIVDRTKGFTDAIKGKGFNIVAQQDAKGNLETSMGIAEDLLQAHGDVVAIFGGNDPTALGALAAANAAGIKDCKIYGVDGSPDVKSELAKGDSLMEGTGAQSPVGIADKSVEVMYKILDGKKVKDKYPVETFLITADNVNDYGTDGWQ</sequence>
<reference evidence="7 8" key="1">
    <citation type="submission" date="2018-08" db="EMBL/GenBank/DDBJ databases">
        <title>A genome reference for cultivated species of the human gut microbiota.</title>
        <authorList>
            <person name="Zou Y."/>
            <person name="Xue W."/>
            <person name="Luo G."/>
        </authorList>
    </citation>
    <scope>NUCLEOTIDE SEQUENCE [LARGE SCALE GENOMIC DNA]</scope>
    <source>
        <strain evidence="7 8">AM23-13</strain>
    </source>
</reference>
<protein>
    <submittedName>
        <fullName evidence="7">Sugar ABC transporter substrate-binding protein</fullName>
    </submittedName>
</protein>
<evidence type="ECO:0000256" key="2">
    <source>
        <dbReference type="ARBA" id="ARBA00007639"/>
    </source>
</evidence>
<dbReference type="Proteomes" id="UP000284112">
    <property type="component" value="Unassembled WGS sequence"/>
</dbReference>
<dbReference type="InterPro" id="IPR028082">
    <property type="entry name" value="Peripla_BP_I"/>
</dbReference>
<feature type="region of interest" description="Disordered" evidence="4">
    <location>
        <begin position="25"/>
        <end position="46"/>
    </location>
</feature>
<evidence type="ECO:0000256" key="5">
    <source>
        <dbReference type="SAM" id="SignalP"/>
    </source>
</evidence>
<dbReference type="SUPFAM" id="SSF53822">
    <property type="entry name" value="Periplasmic binding protein-like I"/>
    <property type="match status" value="1"/>
</dbReference>
<dbReference type="CDD" id="cd19971">
    <property type="entry name" value="PBP1_ABC_sugar_binding-like"/>
    <property type="match status" value="1"/>
</dbReference>
<feature type="chain" id="PRO_5038357309" evidence="5">
    <location>
        <begin position="20"/>
        <end position="328"/>
    </location>
</feature>
<organism evidence="7 8">
    <name type="scientific">Dorea longicatena</name>
    <dbReference type="NCBI Taxonomy" id="88431"/>
    <lineage>
        <taxon>Bacteria</taxon>
        <taxon>Bacillati</taxon>
        <taxon>Bacillota</taxon>
        <taxon>Clostridia</taxon>
        <taxon>Lachnospirales</taxon>
        <taxon>Lachnospiraceae</taxon>
        <taxon>Dorea</taxon>
    </lineage>
</organism>
<feature type="compositionally biased region" description="Low complexity" evidence="4">
    <location>
        <begin position="33"/>
        <end position="42"/>
    </location>
</feature>
<dbReference type="PROSITE" id="PS51257">
    <property type="entry name" value="PROKAR_LIPOPROTEIN"/>
    <property type="match status" value="1"/>
</dbReference>
<evidence type="ECO:0000256" key="1">
    <source>
        <dbReference type="ARBA" id="ARBA00004196"/>
    </source>
</evidence>
<feature type="signal peptide" evidence="5">
    <location>
        <begin position="1"/>
        <end position="19"/>
    </location>
</feature>
<evidence type="ECO:0000256" key="3">
    <source>
        <dbReference type="ARBA" id="ARBA00022729"/>
    </source>
</evidence>
<dbReference type="EMBL" id="QRHW01000014">
    <property type="protein sequence ID" value="RHG07898.1"/>
    <property type="molecule type" value="Genomic_DNA"/>
</dbReference>
<dbReference type="PANTHER" id="PTHR46847">
    <property type="entry name" value="D-ALLOSE-BINDING PERIPLASMIC PROTEIN-RELATED"/>
    <property type="match status" value="1"/>
</dbReference>
<dbReference type="AlphaFoldDB" id="A0A414S1I7"/>
<dbReference type="GO" id="GO:0030246">
    <property type="term" value="F:carbohydrate binding"/>
    <property type="evidence" value="ECO:0007669"/>
    <property type="project" value="UniProtKB-ARBA"/>
</dbReference>
<gene>
    <name evidence="7" type="ORF">DW641_09355</name>
</gene>
<evidence type="ECO:0000259" key="6">
    <source>
        <dbReference type="Pfam" id="PF13407"/>
    </source>
</evidence>
<dbReference type="Pfam" id="PF13407">
    <property type="entry name" value="Peripla_BP_4"/>
    <property type="match status" value="1"/>
</dbReference>
<evidence type="ECO:0000313" key="8">
    <source>
        <dbReference type="Proteomes" id="UP000284112"/>
    </source>
</evidence>